<protein>
    <submittedName>
        <fullName evidence="2">NADH dehydrogenase subunit 6</fullName>
    </submittedName>
</protein>
<dbReference type="GeneID" id="26048017"/>
<proteinExistence type="predicted"/>
<keyword evidence="2" id="KW-0496">Mitochondrion</keyword>
<sequence>MKMIIMMGMLFMLSNQPMMIIGSLIFIVLLYSLLLYWMFSSFWFSYMVILVMMSGVLVIFSYMMSILPNESFEISGLLFLFLEIFLIYKTNYSSEFVQDVSLEGVKIWWNCSLMYSLFLVMYLLLMMVMVVWISLMERGAIRIL</sequence>
<dbReference type="AlphaFoldDB" id="A0A0U2KNJ2"/>
<feature type="transmembrane region" description="Helical" evidence="1">
    <location>
        <begin position="74"/>
        <end position="92"/>
    </location>
</feature>
<dbReference type="RefSeq" id="YP_009172240.1">
    <property type="nucleotide sequence ID" value="NC_028078.1"/>
</dbReference>
<feature type="transmembrane region" description="Helical" evidence="1">
    <location>
        <begin position="20"/>
        <end position="37"/>
    </location>
</feature>
<name>A0A0U2KNJ2_9ARAC</name>
<evidence type="ECO:0000313" key="2">
    <source>
        <dbReference type="EMBL" id="ALF36397.1"/>
    </source>
</evidence>
<evidence type="ECO:0000256" key="1">
    <source>
        <dbReference type="SAM" id="Phobius"/>
    </source>
</evidence>
<feature type="transmembrane region" description="Helical" evidence="1">
    <location>
        <begin position="43"/>
        <end position="62"/>
    </location>
</feature>
<keyword evidence="1" id="KW-0472">Membrane</keyword>
<dbReference type="CTD" id="4541"/>
<accession>A0A0U2KNJ2</accession>
<organism evidence="2">
    <name type="scientific">Hypsosinga pygmaea</name>
    <dbReference type="NCBI Taxonomy" id="336661"/>
    <lineage>
        <taxon>Eukaryota</taxon>
        <taxon>Metazoa</taxon>
        <taxon>Ecdysozoa</taxon>
        <taxon>Arthropoda</taxon>
        <taxon>Chelicerata</taxon>
        <taxon>Arachnida</taxon>
        <taxon>Araneae</taxon>
        <taxon>Araneomorphae</taxon>
        <taxon>Entelegynae</taxon>
        <taxon>Araneoidea</taxon>
        <taxon>Araneidae</taxon>
        <taxon>Hypsosinga</taxon>
    </lineage>
</organism>
<reference evidence="2" key="1">
    <citation type="journal article" date="2015" name="Mitochondrial DNA">
        <title>The complete mitochondrial genomes of two orb-weaving spider Cyrtarachne nagasakiensis (Strand, 1918) and Hypsosinga pygmaea (Sundevall, 1831) (Araneae: Araneidae).</title>
        <authorList>
            <person name="Li C."/>
            <person name="Wang Z.L."/>
            <person name="Fang W.Y."/>
            <person name="Yu X.P."/>
        </authorList>
    </citation>
    <scope>NUCLEOTIDE SEQUENCE</scope>
</reference>
<geneLocation type="mitochondrion" evidence="2"/>
<keyword evidence="1" id="KW-1133">Transmembrane helix</keyword>
<keyword evidence="1" id="KW-0812">Transmembrane</keyword>
<dbReference type="EMBL" id="KR259803">
    <property type="protein sequence ID" value="ALF36397.1"/>
    <property type="molecule type" value="Genomic_DNA"/>
</dbReference>
<feature type="transmembrane region" description="Helical" evidence="1">
    <location>
        <begin position="112"/>
        <end position="135"/>
    </location>
</feature>
<gene>
    <name evidence="2" type="primary">ND6</name>
</gene>